<reference evidence="7" key="1">
    <citation type="journal article" date="2020" name="Fungal Divers.">
        <title>Resolving the Mortierellaceae phylogeny through synthesis of multi-gene phylogenetics and phylogenomics.</title>
        <authorList>
            <person name="Vandepol N."/>
            <person name="Liber J."/>
            <person name="Desiro A."/>
            <person name="Na H."/>
            <person name="Kennedy M."/>
            <person name="Barry K."/>
            <person name="Grigoriev I.V."/>
            <person name="Miller A.N."/>
            <person name="O'Donnell K."/>
            <person name="Stajich J.E."/>
            <person name="Bonito G."/>
        </authorList>
    </citation>
    <scope>NUCLEOTIDE SEQUENCE</scope>
    <source>
        <strain evidence="7">NVP60</strain>
    </source>
</reference>
<comment type="similarity">
    <text evidence="4">Belongs to the NRP synthetase family.</text>
</comment>
<dbReference type="GO" id="GO:0044550">
    <property type="term" value="P:secondary metabolite biosynthetic process"/>
    <property type="evidence" value="ECO:0007669"/>
    <property type="project" value="TreeGrafter"/>
</dbReference>
<dbReference type="PROSITE" id="PS00012">
    <property type="entry name" value="PHOSPHOPANTETHEINE"/>
    <property type="match status" value="2"/>
</dbReference>
<dbReference type="Gene3D" id="1.10.1200.10">
    <property type="entry name" value="ACP-like"/>
    <property type="match status" value="4"/>
</dbReference>
<dbReference type="GO" id="GO:0005737">
    <property type="term" value="C:cytoplasm"/>
    <property type="evidence" value="ECO:0007669"/>
    <property type="project" value="TreeGrafter"/>
</dbReference>
<evidence type="ECO:0000256" key="2">
    <source>
        <dbReference type="ARBA" id="ARBA00022553"/>
    </source>
</evidence>
<dbReference type="SMART" id="SM00823">
    <property type="entry name" value="PKS_PP"/>
    <property type="match status" value="4"/>
</dbReference>
<dbReference type="GO" id="GO:0043041">
    <property type="term" value="P:amino acid activation for nonribosomal peptide biosynthetic process"/>
    <property type="evidence" value="ECO:0007669"/>
    <property type="project" value="TreeGrafter"/>
</dbReference>
<dbReference type="PROSITE" id="PS00455">
    <property type="entry name" value="AMP_BINDING"/>
    <property type="match status" value="4"/>
</dbReference>
<keyword evidence="3" id="KW-0436">Ligase</keyword>
<sequence length="4678" mass="517494">MLSGRVTGQPLIDQQTLDKTQTQQDDADEALINELAIRDSSPIDPTAPASQAEFQPGKCSPELIADQAPKIKEILKMVAQHETFWRSRLRAYQSIQLPYETGGTGPRQASTQWTTSAWQKSLSHGKNNRRSTILTAFAIYLARLTGQTRLQIGYHLFQKQAAATSSLMHASIVPMEFNIEWDMSFSDVLEQTKQELQQLTQYSVFTQDLAHHDPILQEIPELQTAKPWRIGISMVDDTVNEQIIGAVLTLQIDERGQLRWLYDKNHLDAEVVDRMSEHLQEIIQAANSTHQKPVKQLNLLPKLERKLLLETWNATKAPYPSKTCIHQLFEKRVKRTPDATALVCEEQELSYAELNARANRLAHQLIALGVGPDARIALCVQRSPAMVVGLLAILKAGGAYVPLDPAYPSERLIHILTDAAPTILLADIAGRMALGSAIPSSIMVLDPNELPNSAITNPQVSKLRSDHLAYIIYTSGSTGVPKGVMMEHRAIVNLVESPDACFGAQLSSRILQLASLNFDVSIWEILIALNSGASLYLPPDIVRYDRNELWRYLAKHAITHAILPPALLQNGENLPNLGRPLTFILTGEASSATLLQNLTGHGVVFNAYGPTETHAVTVWPTELHRLNSGTVSIGRPIANTQLYLLDAHGQPVPLGAFGELYIGGIGVARGYLNRPELTAERFVLDPFREQEGARMYKTGDLARYLSDGNLDFLGRNDHQIKIRGFRVELGEIEVRLIEHPQVREAAVLALGDGNDKRLVAYVVAEADEQLASTLHTHLAAKLPDFMIPAAFVRLDALPLTPNRKLDRRALPIPSDEAFARQTYEAPQGEIEKLLAAIWAELLNVKQISRYDSFFALGGHSLLAIQMIERLHHHGLTVSIRALFDVPTLSILAQSIGQRRTVAAPPNLITVDTTTLTPAMLPLIDLSQADIDRIVEQTPGGVANIQDIYAPSPLQDGILFHHLLATKGDPYLLIAQIAFDNRALLDRYLDALQQVVNRHDILRTAFIWEGLSTSAQVVWRHAPLLIKELSLDSATGSISEQLLHHFNPRQHRIDLMQAPLLRLAIAQDENGRWLLVKLIHHLIGDQVTVELMDSEVQALMKGQSNTLLPPQPFRNLVAQARSGVSQEAYEGFFREMLAEVDEPTLPFGLTEIHRDGAQVTESHRMLPQELNDRLRAQARRLGVSLASLCHLAWAQVLARTSSQQRVVFGTVLLGRMQGGEGADRAMGLFINTLPLCVHLNDMGVEDSVRHTHARLASLLEYEHASLALAQRCSNVPAGTPLFSALLNYRHNTALSNDGLTEPGIEFLGAHERTNYPFTLSVEDGGHTLGLTAQVVAPYDPVRICGYMQQTLQSLVEALERTPDMPVYQLEALPRTERELLLNTWNATQQDYPSHLGVHQLFEAQVERAPKAIALVYEDQVLSYAELNAQANRLAHRLIELGVGPDKRVAICVERSPAMMVGLLAILKAGGVYVPLDPAYSSERLSYILTDAAPKMLLADAAGRAALGEATLSSITALDPNELPTLAITNPHIPELSSNRLAYVIYTSGSTGTPKGVMVEHRSIVNLARAQQAYFEIGSSSRVLQFISFGFDASIGEIFTALGSGASLYLPLDGVRRDRNELWDYFAKHAITHAAFPPALLQGDEDFPNLKTPLTLILGGEKPSPALLKALSSQGVIFNAYGPTEATVCTTAWCCPSDFNKEVVVPIGRPLANTQLYVLDANGQLAPMGAVGELYIGGAGVARGYLNRPELTAERFLPDPFREDEDARMYKTGDLVRYLPDGNLEYLGRNDNQIKIRGFRVEPGEIEACLIEHPQVREAVVLALGEESDKRLIAYVVAEADEQLAFTLRANLATRLPEYMLPAAFVRLDALPLTTNGKLDRRALPAPSDEAVARQAYEAPQGEVEKALAAIWTELLKVERISRYDSFFALGGHSLLAVQMIGRLRRLGLTVSVRVLFDKPTLKALAQSLGQHREVDIPPNLITIDTTTLTPAMLPLIDLSQADIDRIVEQTPGGVANIQDIYALSPLQDGILFHHLLATKGDPYLLIAQMSFDNRALLDRYLEALQQVVNRHHILRTAFIWEGLSTPAQVVWRHAPLSIEELSLDPAAGTFDEQLLRRFDLSQHRIDLTQAPLLRLAIAQDENGHWRLVELLHHLIGDHSTLEVLQSEIQAFLDDQGDMLAPPQPFRNLVAQARLGVSQEAYEHFFREMLAEVDEPTLPFGLAEVHRDGAQVTESHRMLSQELNDRLRTQARRLGQTLQSLVEALERTPDMPVYQLEALPRTERELLLNTWNATQQDYPSHLGVHQLFEAQVERAPKAIALVYEDQVLSYAELNAQANRLAHRLIELGVGPDKRVAICVERSPAMMVGLLAILKAGGAYVPLDPVYPSERLTHILIDAAPTMLLADATGRTVLGEAACASLTPAPIGAVGELYIGGAGVAHGYLNRPELTAERFLPDPFNEDKGARMYKTGDLARYLPDGNLEFLGRNDHQIKIRGFRIEPGEIEAHLIEHPQVREAVVLALGEGGDKRLVAYVVAEANEQIAATLRAYLTGRLPDYMMPAAFVCVDALPLTPNGKLDRRALPAPSDEAVAREVYEAPQGKIETMLAAIWSELLKVEQISRHDSFFALGGHSLLAVRLMNRITVLGVELPLATLFALPTLSAFAAAVNERLTQTNTFSPTIASVSREGVLPLSFAQQRLWFLAQLEGVNETYHIPLAIRLLGVLDRGAWQRALDTVFARHEALRSVFVMVEGQPQVQLLATESGLPMRYHDLRQYPNATEQVEHLGIEEARAPFDLAQGPLIRACLIQLTDEEHVFLLTQHHIVSDGWSLNVLQRELEALYAAYRAGGVSPLPPMDIQYPDYAAWQRQWLSDDRLKTQSEYWRATLDDAPVLLNLPTDRPRPAQQSFSGNRVPIQLDAQMTSALKQLSQKHGVTLFMNLLAGWGAVLSRLSGQDDIVIGTPSANRNHPEIEPLIGCFVNTLALRLDLSGEPNTVELFERLRHSTLAAQAHQDLPFEQVIGIVQPPRRLDHTPLFQVMFAWQNNEESKWHLPGLKVTPVDSNYDAVKFDLELELREVGDEIIGELGYATALFDWQTIDRHVGYLYAILRAMVSDAKQSLAQVNILAPAERKLLLETWSATQRDYPTHQCIHQLFETQVERTPEATAIVYENQELSYAELNARANRLAHRLIELGVGPDRRVAICMERSSAWVVGLLAILKAGGAYVPLDPAYPSERLTQILADAAPTILLADATGRSVLGEAVLALRTVLDPNSPPTLADTNPSVSSLAPHHLAYVVYTSGSTGTPKGVMVEHRGVVNLAHVQMTNFGVDVSSRILQFVSPGFDASMWEITMALGCGASLYLPPAAVRLDRHRLWDYLERHAITHATIPPALLQDGKDLPNLSTPVTLFLIGEALNATLLRSVRHHGLVFNGYGPTEATIGATVWPSPSDFNSEIVPIGRPMANIRLYLLDAHHQPVPVGTIGELYIGGVAVARGYLNRPELTAERFLQDPFSAEEDARMYKTGDRARYLPDGNLEFIGRNDYQIKMRGLRIEPGEIEARLVEHSKVREAAVLAVGEGSHKRLIAYVVAETDEQLAATLHTHLMEKLPEYMVPAAFVRLDALPLTSNGKLDRRALPTPDGEAFARQAFEAPQGEIETALANIWSKLLKVERISRHDSFFVLGGHSLLAVQMIESLRRLGLAVSVRALFDKPTLKALAQSLGQHQEIVIPPNLITTNIIALTPAMLPLIDLSQAEIDQIIEQTPGGVANIQDIYALSPLQDGILFHHVLATEGDPYLLIAQMIFANRESLNRYLYAVQQVINRHDILRTAFVWDKLSTPAQVVWRHAPLSITELSLDIADGPIAEQLSQRFDPRHHRLNLTQAPLFQFIIAQDSDGRWQMVQLLHHLTGDHSTLEEMQREIQAFLEGQGDTLSVPQPFRNLVAQARLGVSQEAHDRFFKEMLAEVDEPTLPFGLSEVYRDGTQVTESHRMLPQELNDRLRAQARRLNVSLASLCHLAWAQVLARTSGQQRVVFGTVLFGRMQAGEGADRALGLFINTLPLRIDVDRCSVQEGVRDTQTRLAALLEHEHASLALAQRCSGVPAGVPLFSALLNYRHQGMQNEGQISVDAELLRAEERDNYPIGLSIEDFGQALGLTASIAQPFDAKRVCGYMHQAMQSLADALEHTPDKPVYQLEVLPPSEQELLLNTWNTTAIPYPEHQCLHWLFEEQVERTPDAVALVRDNQTVSYAELNAQANRLARYLRDLGVQPDSRVALLVQSSIEAVIAMLAVIKAGGAYVPLDPDYPPERLVDMVTDCAPVALLSIGEPHAAVVQCLGTQVPILGLQADATQWTHYSSRNLDSNEFALNAEHLAYVIYTSGSTGRPKGVMVEHRNVVNDVTAAAKLLDFSSQDRMLQFASLSFDVSVEEIFLTLTRGATLVLRTDAWVTGAEQFWSLCEANQISVVDLPTPFWAQLVQEQVAIPGCVRTIYAGGDAFSASAAHQAWFTGTGYRPRLLNGYGLTETSITNTAHDVTADDSHWRTIGRPLANTRLYILDPLMQPAPLGIEGELYIGGAGVARGYLNRPELTKERFLLDPFSDQVNARMYKTGDLVRYLPNGNLEFLGRNDHQVKIRGFRIELSEIEARLAEHSLVSEAVVLALGDGSDKRLVAYVVAKADEQLVYTL</sequence>
<dbReference type="InterPro" id="IPR001242">
    <property type="entry name" value="Condensation_dom"/>
</dbReference>
<feature type="domain" description="Carrier" evidence="6">
    <location>
        <begin position="825"/>
        <end position="899"/>
    </location>
</feature>
<evidence type="ECO:0000256" key="1">
    <source>
        <dbReference type="ARBA" id="ARBA00022450"/>
    </source>
</evidence>
<dbReference type="InterPro" id="IPR045851">
    <property type="entry name" value="AMP-bd_C_sf"/>
</dbReference>
<feature type="non-terminal residue" evidence="7">
    <location>
        <position position="1"/>
    </location>
</feature>
<dbReference type="Proteomes" id="UP000823405">
    <property type="component" value="Unassembled WGS sequence"/>
</dbReference>
<dbReference type="FunFam" id="3.40.50.12780:FF:000012">
    <property type="entry name" value="Non-ribosomal peptide synthetase"/>
    <property type="match status" value="4"/>
</dbReference>
<dbReference type="InterPro" id="IPR036736">
    <property type="entry name" value="ACP-like_sf"/>
</dbReference>
<organism evidence="7 8">
    <name type="scientific">Linnemannia gamsii</name>
    <dbReference type="NCBI Taxonomy" id="64522"/>
    <lineage>
        <taxon>Eukaryota</taxon>
        <taxon>Fungi</taxon>
        <taxon>Fungi incertae sedis</taxon>
        <taxon>Mucoromycota</taxon>
        <taxon>Mortierellomycotina</taxon>
        <taxon>Mortierellomycetes</taxon>
        <taxon>Mortierellales</taxon>
        <taxon>Mortierellaceae</taxon>
        <taxon>Linnemannia</taxon>
    </lineage>
</organism>
<keyword evidence="2" id="KW-0597">Phosphoprotein</keyword>
<dbReference type="FunFam" id="3.30.559.10:FF:000012">
    <property type="entry name" value="Non-ribosomal peptide synthetase"/>
    <property type="match status" value="1"/>
</dbReference>
<feature type="domain" description="Carrier" evidence="6">
    <location>
        <begin position="1897"/>
        <end position="1971"/>
    </location>
</feature>
<dbReference type="Pfam" id="PF13193">
    <property type="entry name" value="AMP-binding_C"/>
    <property type="match status" value="4"/>
</dbReference>
<dbReference type="Pfam" id="PF00501">
    <property type="entry name" value="AMP-binding"/>
    <property type="match status" value="5"/>
</dbReference>
<dbReference type="Gene3D" id="3.30.559.10">
    <property type="entry name" value="Chloramphenicol acetyltransferase-like domain"/>
    <property type="match status" value="4"/>
</dbReference>
<dbReference type="Gene3D" id="3.30.300.30">
    <property type="match status" value="5"/>
</dbReference>
<dbReference type="InterPro" id="IPR009081">
    <property type="entry name" value="PP-bd_ACP"/>
</dbReference>
<protein>
    <recommendedName>
        <fullName evidence="6">Carrier domain-containing protein</fullName>
    </recommendedName>
</protein>
<dbReference type="InterPro" id="IPR042099">
    <property type="entry name" value="ANL_N_sf"/>
</dbReference>
<dbReference type="GO" id="GO:0016874">
    <property type="term" value="F:ligase activity"/>
    <property type="evidence" value="ECO:0007669"/>
    <property type="project" value="UniProtKB-KW"/>
</dbReference>
<dbReference type="NCBIfam" id="NF003417">
    <property type="entry name" value="PRK04813.1"/>
    <property type="match status" value="6"/>
</dbReference>
<dbReference type="InterPro" id="IPR020845">
    <property type="entry name" value="AMP-binding_CS"/>
</dbReference>
<feature type="domain" description="Carrier" evidence="6">
    <location>
        <begin position="2595"/>
        <end position="2669"/>
    </location>
</feature>
<feature type="domain" description="Carrier" evidence="6">
    <location>
        <begin position="3647"/>
        <end position="3721"/>
    </location>
</feature>
<dbReference type="FunFam" id="3.40.50.980:FF:000001">
    <property type="entry name" value="Non-ribosomal peptide synthetase"/>
    <property type="match status" value="4"/>
</dbReference>
<dbReference type="InterPro" id="IPR023213">
    <property type="entry name" value="CAT-like_dom_sf"/>
</dbReference>
<dbReference type="SUPFAM" id="SSF52777">
    <property type="entry name" value="CoA-dependent acyltransferases"/>
    <property type="match status" value="8"/>
</dbReference>
<feature type="region of interest" description="Disordered" evidence="5">
    <location>
        <begin position="1"/>
        <end position="24"/>
    </location>
</feature>
<dbReference type="NCBIfam" id="TIGR01733">
    <property type="entry name" value="AA-adenyl-dom"/>
    <property type="match status" value="4"/>
</dbReference>
<feature type="compositionally biased region" description="Low complexity" evidence="5">
    <location>
        <begin position="13"/>
        <end position="24"/>
    </location>
</feature>
<dbReference type="FunFam" id="1.10.1200.10:FF:000005">
    <property type="entry name" value="Nonribosomal peptide synthetase 1"/>
    <property type="match status" value="4"/>
</dbReference>
<dbReference type="FunFam" id="2.30.38.10:FF:000001">
    <property type="entry name" value="Non-ribosomal peptide synthetase PvdI"/>
    <property type="match status" value="4"/>
</dbReference>
<keyword evidence="8" id="KW-1185">Reference proteome</keyword>
<dbReference type="Pfam" id="PF00668">
    <property type="entry name" value="Condensation"/>
    <property type="match status" value="4"/>
</dbReference>
<evidence type="ECO:0000313" key="8">
    <source>
        <dbReference type="Proteomes" id="UP000823405"/>
    </source>
</evidence>
<proteinExistence type="inferred from homology"/>
<dbReference type="SUPFAM" id="SSF56801">
    <property type="entry name" value="Acetyl-CoA synthetase-like"/>
    <property type="match status" value="6"/>
</dbReference>
<dbReference type="InterPro" id="IPR025110">
    <property type="entry name" value="AMP-bd_C"/>
</dbReference>
<dbReference type="CDD" id="cd19544">
    <property type="entry name" value="E-C_NRPS"/>
    <property type="match status" value="2"/>
</dbReference>
<dbReference type="InterPro" id="IPR010071">
    <property type="entry name" value="AA_adenyl_dom"/>
</dbReference>
<dbReference type="Pfam" id="PF00550">
    <property type="entry name" value="PP-binding"/>
    <property type="match status" value="4"/>
</dbReference>
<dbReference type="InterPro" id="IPR000873">
    <property type="entry name" value="AMP-dep_synth/lig_dom"/>
</dbReference>
<dbReference type="EMBL" id="JAAAIN010000048">
    <property type="protein sequence ID" value="KAG0321904.1"/>
    <property type="molecule type" value="Genomic_DNA"/>
</dbReference>
<dbReference type="FunFam" id="3.30.300.30:FF:000010">
    <property type="entry name" value="Enterobactin synthetase component F"/>
    <property type="match status" value="4"/>
</dbReference>
<evidence type="ECO:0000313" key="7">
    <source>
        <dbReference type="EMBL" id="KAG0321904.1"/>
    </source>
</evidence>
<dbReference type="PANTHER" id="PTHR45527:SF1">
    <property type="entry name" value="FATTY ACID SYNTHASE"/>
    <property type="match status" value="1"/>
</dbReference>
<dbReference type="Gene3D" id="2.30.38.10">
    <property type="entry name" value="Luciferase, Domain 3"/>
    <property type="match status" value="5"/>
</dbReference>
<evidence type="ECO:0000256" key="4">
    <source>
        <dbReference type="ARBA" id="ARBA00029454"/>
    </source>
</evidence>
<evidence type="ECO:0000256" key="3">
    <source>
        <dbReference type="ARBA" id="ARBA00022598"/>
    </source>
</evidence>
<comment type="caution">
    <text evidence="7">The sequence shown here is derived from an EMBL/GenBank/DDBJ whole genome shotgun (WGS) entry which is preliminary data.</text>
</comment>
<accession>A0A9P6RMF0</accession>
<dbReference type="CDD" id="cd19531">
    <property type="entry name" value="LCL_NRPS-like"/>
    <property type="match status" value="1"/>
</dbReference>
<dbReference type="InterPro" id="IPR006162">
    <property type="entry name" value="Ppantetheine_attach_site"/>
</dbReference>
<dbReference type="InterPro" id="IPR020806">
    <property type="entry name" value="PKS_PP-bd"/>
</dbReference>
<dbReference type="CDD" id="cd05930">
    <property type="entry name" value="A_NRPS"/>
    <property type="match status" value="5"/>
</dbReference>
<evidence type="ECO:0000259" key="6">
    <source>
        <dbReference type="PROSITE" id="PS50075"/>
    </source>
</evidence>
<dbReference type="PROSITE" id="PS50075">
    <property type="entry name" value="CARRIER"/>
    <property type="match status" value="4"/>
</dbReference>
<dbReference type="PANTHER" id="PTHR45527">
    <property type="entry name" value="NONRIBOSOMAL PEPTIDE SYNTHETASE"/>
    <property type="match status" value="1"/>
</dbReference>
<evidence type="ECO:0000256" key="5">
    <source>
        <dbReference type="SAM" id="MobiDB-lite"/>
    </source>
</evidence>
<dbReference type="OrthoDB" id="329835at2759"/>
<dbReference type="FunFam" id="3.30.559.30:FF:000001">
    <property type="entry name" value="Non-ribosomal peptide synthetase"/>
    <property type="match status" value="1"/>
</dbReference>
<dbReference type="Gene3D" id="3.30.559.30">
    <property type="entry name" value="Nonribosomal peptide synthetase, condensation domain"/>
    <property type="match status" value="4"/>
</dbReference>
<keyword evidence="1" id="KW-0596">Phosphopantetheine</keyword>
<name>A0A9P6RMF0_9FUNG</name>
<dbReference type="GO" id="GO:0031177">
    <property type="term" value="F:phosphopantetheine binding"/>
    <property type="evidence" value="ECO:0007669"/>
    <property type="project" value="InterPro"/>
</dbReference>
<dbReference type="Gene3D" id="3.40.50.12780">
    <property type="entry name" value="N-terminal domain of ligase-like"/>
    <property type="match status" value="1"/>
</dbReference>
<gene>
    <name evidence="7" type="ORF">BGZ97_009763</name>
</gene>
<dbReference type="SUPFAM" id="SSF47336">
    <property type="entry name" value="ACP-like"/>
    <property type="match status" value="4"/>
</dbReference>
<dbReference type="Gene3D" id="3.40.50.980">
    <property type="match status" value="8"/>
</dbReference>